<organism evidence="2">
    <name type="scientific">marine metagenome</name>
    <dbReference type="NCBI Taxonomy" id="408172"/>
    <lineage>
        <taxon>unclassified sequences</taxon>
        <taxon>metagenomes</taxon>
        <taxon>ecological metagenomes</taxon>
    </lineage>
</organism>
<dbReference type="EMBL" id="UINC01075374">
    <property type="protein sequence ID" value="SVC13487.1"/>
    <property type="molecule type" value="Genomic_DNA"/>
</dbReference>
<feature type="transmembrane region" description="Helical" evidence="1">
    <location>
        <begin position="43"/>
        <end position="59"/>
    </location>
</feature>
<feature type="transmembrane region" description="Helical" evidence="1">
    <location>
        <begin position="157"/>
        <end position="178"/>
    </location>
</feature>
<proteinExistence type="predicted"/>
<accession>A0A382JR45</accession>
<keyword evidence="1" id="KW-0472">Membrane</keyword>
<feature type="transmembrane region" description="Helical" evidence="1">
    <location>
        <begin position="12"/>
        <end position="36"/>
    </location>
</feature>
<evidence type="ECO:0000313" key="2">
    <source>
        <dbReference type="EMBL" id="SVC13487.1"/>
    </source>
</evidence>
<sequence length="258" mass="28016">VGAAIALLSTTFGALLSLTGAWIASGALLSATFIIWALIQSELALWSTIVIFSLIPFGTMPFKFILTPTFLDITIATIYLVFFTQRLKSNRQPLVSTPAHIPIIIFILLSILSFILGTSNTSINPNLLRKFVGYILNISLALIIVDQVHNRLILTRIIKTIIVSGFAAAILGIALYIAPPNLSELSLNYLSVFNYPSGDVLRYIEDNPANPLRAIGTSVDPNIFGGLLAIVAALLVPQISTKNPIFKQRLTVVLMLIV</sequence>
<evidence type="ECO:0000256" key="1">
    <source>
        <dbReference type="SAM" id="Phobius"/>
    </source>
</evidence>
<feature type="transmembrane region" description="Helical" evidence="1">
    <location>
        <begin position="127"/>
        <end position="145"/>
    </location>
</feature>
<reference evidence="2" key="1">
    <citation type="submission" date="2018-05" db="EMBL/GenBank/DDBJ databases">
        <authorList>
            <person name="Lanie J.A."/>
            <person name="Ng W.-L."/>
            <person name="Kazmierczak K.M."/>
            <person name="Andrzejewski T.M."/>
            <person name="Davidsen T.M."/>
            <person name="Wayne K.J."/>
            <person name="Tettelin H."/>
            <person name="Glass J.I."/>
            <person name="Rusch D."/>
            <person name="Podicherti R."/>
            <person name="Tsui H.-C.T."/>
            <person name="Winkler M.E."/>
        </authorList>
    </citation>
    <scope>NUCLEOTIDE SEQUENCE</scope>
</reference>
<feature type="transmembrane region" description="Helical" evidence="1">
    <location>
        <begin position="65"/>
        <end position="82"/>
    </location>
</feature>
<keyword evidence="1" id="KW-0812">Transmembrane</keyword>
<feature type="non-terminal residue" evidence="2">
    <location>
        <position position="258"/>
    </location>
</feature>
<dbReference type="AlphaFoldDB" id="A0A382JR45"/>
<feature type="transmembrane region" description="Helical" evidence="1">
    <location>
        <begin position="223"/>
        <end position="240"/>
    </location>
</feature>
<gene>
    <name evidence="2" type="ORF">METZ01_LOCUS266341</name>
</gene>
<protein>
    <submittedName>
        <fullName evidence="2">Uncharacterized protein</fullName>
    </submittedName>
</protein>
<feature type="non-terminal residue" evidence="2">
    <location>
        <position position="1"/>
    </location>
</feature>
<keyword evidence="1" id="KW-1133">Transmembrane helix</keyword>
<name>A0A382JR45_9ZZZZ</name>
<feature type="transmembrane region" description="Helical" evidence="1">
    <location>
        <begin position="94"/>
        <end position="115"/>
    </location>
</feature>